<gene>
    <name evidence="1" type="ORF">TorRG33x02_284310</name>
</gene>
<proteinExistence type="predicted"/>
<comment type="caution">
    <text evidence="1">The sequence shown here is derived from an EMBL/GenBank/DDBJ whole genome shotgun (WGS) entry which is preliminary data.</text>
</comment>
<organism evidence="1 2">
    <name type="scientific">Trema orientale</name>
    <name type="common">Charcoal tree</name>
    <name type="synonym">Celtis orientalis</name>
    <dbReference type="NCBI Taxonomy" id="63057"/>
    <lineage>
        <taxon>Eukaryota</taxon>
        <taxon>Viridiplantae</taxon>
        <taxon>Streptophyta</taxon>
        <taxon>Embryophyta</taxon>
        <taxon>Tracheophyta</taxon>
        <taxon>Spermatophyta</taxon>
        <taxon>Magnoliopsida</taxon>
        <taxon>eudicotyledons</taxon>
        <taxon>Gunneridae</taxon>
        <taxon>Pentapetalae</taxon>
        <taxon>rosids</taxon>
        <taxon>fabids</taxon>
        <taxon>Rosales</taxon>
        <taxon>Cannabaceae</taxon>
        <taxon>Trema</taxon>
    </lineage>
</organism>
<protein>
    <submittedName>
        <fullName evidence="1">Uncharacterized protein</fullName>
    </submittedName>
</protein>
<dbReference type="AlphaFoldDB" id="A0A2P5CHU7"/>
<dbReference type="Proteomes" id="UP000237000">
    <property type="component" value="Unassembled WGS sequence"/>
</dbReference>
<accession>A0A2P5CHU7</accession>
<dbReference type="EMBL" id="JXTC01000363">
    <property type="protein sequence ID" value="PON60626.1"/>
    <property type="molecule type" value="Genomic_DNA"/>
</dbReference>
<evidence type="ECO:0000313" key="2">
    <source>
        <dbReference type="Proteomes" id="UP000237000"/>
    </source>
</evidence>
<keyword evidence="2" id="KW-1185">Reference proteome</keyword>
<name>A0A2P5CHU7_TREOI</name>
<reference evidence="2" key="1">
    <citation type="submission" date="2016-06" db="EMBL/GenBank/DDBJ databases">
        <title>Parallel loss of symbiosis genes in relatives of nitrogen-fixing non-legume Parasponia.</title>
        <authorList>
            <person name="Van Velzen R."/>
            <person name="Holmer R."/>
            <person name="Bu F."/>
            <person name="Rutten L."/>
            <person name="Van Zeijl A."/>
            <person name="Liu W."/>
            <person name="Santuari L."/>
            <person name="Cao Q."/>
            <person name="Sharma T."/>
            <person name="Shen D."/>
            <person name="Roswanjaya Y."/>
            <person name="Wardhani T."/>
            <person name="Kalhor M.S."/>
            <person name="Jansen J."/>
            <person name="Van den Hoogen J."/>
            <person name="Gungor B."/>
            <person name="Hartog M."/>
            <person name="Hontelez J."/>
            <person name="Verver J."/>
            <person name="Yang W.-C."/>
            <person name="Schijlen E."/>
            <person name="Repin R."/>
            <person name="Schilthuizen M."/>
            <person name="Schranz E."/>
            <person name="Heidstra R."/>
            <person name="Miyata K."/>
            <person name="Fedorova E."/>
            <person name="Kohlen W."/>
            <person name="Bisseling T."/>
            <person name="Smit S."/>
            <person name="Geurts R."/>
        </authorList>
    </citation>
    <scope>NUCLEOTIDE SEQUENCE [LARGE SCALE GENOMIC DNA]</scope>
    <source>
        <strain evidence="2">cv. RG33-2</strain>
    </source>
</reference>
<dbReference type="InParanoid" id="A0A2P5CHU7"/>
<evidence type="ECO:0000313" key="1">
    <source>
        <dbReference type="EMBL" id="PON60626.1"/>
    </source>
</evidence>
<sequence length="90" mass="10124">MEGFLKTGLFGSLLSPKASPHGSPVRGIEAEPSLQIQWRRLISSSDPFVDKHHHPLFHLGFNKSLFFEWARPLDDTYAGFGFLLRLIGMA</sequence>